<dbReference type="Pfam" id="PF00691">
    <property type="entry name" value="OmpA"/>
    <property type="match status" value="1"/>
</dbReference>
<name>U3A047_VIBPR</name>
<feature type="domain" description="OmpA-like" evidence="3">
    <location>
        <begin position="75"/>
        <end position="188"/>
    </location>
</feature>
<dbReference type="Proteomes" id="UP000016570">
    <property type="component" value="Unassembled WGS sequence"/>
</dbReference>
<dbReference type="eggNOG" id="COG2885">
    <property type="taxonomic scope" value="Bacteria"/>
</dbReference>
<keyword evidence="1" id="KW-0472">Membrane</keyword>
<sequence>MKYPLIITTLLLSPFGYANCLGGVNEYVTSTQLVSSHTLTTQVKGKLVQHDSTRPEQVLNSSSEVVKVARPDEVCFYDQATQSLVLNYAHDKYQLTAAHKNVLEKYLELVNGKAQIFIEGHADSIGPKTYNKALSARRAKQVANYLKHNLKQGNRIVEKAFGESAPICNASENRTTGCNRRVVLTVKS</sequence>
<evidence type="ECO:0000256" key="2">
    <source>
        <dbReference type="SAM" id="SignalP"/>
    </source>
</evidence>
<organism evidence="4 5">
    <name type="scientific">Vibrio proteolyticus NBRC 13287</name>
    <dbReference type="NCBI Taxonomy" id="1219065"/>
    <lineage>
        <taxon>Bacteria</taxon>
        <taxon>Pseudomonadati</taxon>
        <taxon>Pseudomonadota</taxon>
        <taxon>Gammaproteobacteria</taxon>
        <taxon>Vibrionales</taxon>
        <taxon>Vibrionaceae</taxon>
        <taxon>Vibrio</taxon>
    </lineage>
</organism>
<dbReference type="PROSITE" id="PS51123">
    <property type="entry name" value="OMPA_2"/>
    <property type="match status" value="1"/>
</dbReference>
<comment type="caution">
    <text evidence="4">The sequence shown here is derived from an EMBL/GenBank/DDBJ whole genome shotgun (WGS) entry which is preliminary data.</text>
</comment>
<evidence type="ECO:0000313" key="5">
    <source>
        <dbReference type="Proteomes" id="UP000016570"/>
    </source>
</evidence>
<keyword evidence="5" id="KW-1185">Reference proteome</keyword>
<dbReference type="EMBL" id="BATJ01000005">
    <property type="protein sequence ID" value="GAD66717.1"/>
    <property type="molecule type" value="Genomic_DNA"/>
</dbReference>
<dbReference type="CDD" id="cd07185">
    <property type="entry name" value="OmpA_C-like"/>
    <property type="match status" value="1"/>
</dbReference>
<gene>
    <name evidence="4" type="ORF">VPR01S_05_00120</name>
</gene>
<dbReference type="RefSeq" id="WP_021704695.1">
    <property type="nucleotide sequence ID" value="NZ_BATJ01000005.1"/>
</dbReference>
<dbReference type="STRING" id="1219065.VPR01S_05_00120"/>
<dbReference type="InterPro" id="IPR050330">
    <property type="entry name" value="Bact_OuterMem_StrucFunc"/>
</dbReference>
<dbReference type="Gene3D" id="3.30.1330.60">
    <property type="entry name" value="OmpA-like domain"/>
    <property type="match status" value="1"/>
</dbReference>
<protein>
    <recommendedName>
        <fullName evidence="3">OmpA-like domain-containing protein</fullName>
    </recommendedName>
</protein>
<evidence type="ECO:0000259" key="3">
    <source>
        <dbReference type="PROSITE" id="PS51123"/>
    </source>
</evidence>
<reference evidence="4 5" key="1">
    <citation type="submission" date="2013-09" db="EMBL/GenBank/DDBJ databases">
        <title>Whole genome shotgun sequence of Vibrio proteolyticus NBRC 13287.</title>
        <authorList>
            <person name="Isaki S."/>
            <person name="Hosoyama A."/>
            <person name="Numata M."/>
            <person name="Hashimoto M."/>
            <person name="Hosoyama Y."/>
            <person name="Tsuchikane K."/>
            <person name="Noguchi M."/>
            <person name="Hirakata S."/>
            <person name="Ichikawa N."/>
            <person name="Ohji S."/>
            <person name="Yamazoe A."/>
            <person name="Fujita N."/>
        </authorList>
    </citation>
    <scope>NUCLEOTIDE SEQUENCE [LARGE SCALE GENOMIC DNA]</scope>
    <source>
        <strain evidence="4 5">NBRC 13287</strain>
    </source>
</reference>
<proteinExistence type="predicted"/>
<dbReference type="PANTHER" id="PTHR30329">
    <property type="entry name" value="STATOR ELEMENT OF FLAGELLAR MOTOR COMPLEX"/>
    <property type="match status" value="1"/>
</dbReference>
<accession>U3A047</accession>
<feature type="signal peptide" evidence="2">
    <location>
        <begin position="1"/>
        <end position="18"/>
    </location>
</feature>
<dbReference type="PANTHER" id="PTHR30329:SF21">
    <property type="entry name" value="LIPOPROTEIN YIAD-RELATED"/>
    <property type="match status" value="1"/>
</dbReference>
<dbReference type="InterPro" id="IPR036737">
    <property type="entry name" value="OmpA-like_sf"/>
</dbReference>
<dbReference type="GO" id="GO:0016020">
    <property type="term" value="C:membrane"/>
    <property type="evidence" value="ECO:0007669"/>
    <property type="project" value="UniProtKB-UniRule"/>
</dbReference>
<evidence type="ECO:0000313" key="4">
    <source>
        <dbReference type="EMBL" id="GAD66717.1"/>
    </source>
</evidence>
<keyword evidence="2" id="KW-0732">Signal</keyword>
<dbReference type="SUPFAM" id="SSF103088">
    <property type="entry name" value="OmpA-like"/>
    <property type="match status" value="1"/>
</dbReference>
<feature type="chain" id="PRO_5004637359" description="OmpA-like domain-containing protein" evidence="2">
    <location>
        <begin position="19"/>
        <end position="188"/>
    </location>
</feature>
<dbReference type="AlphaFoldDB" id="U3A047"/>
<evidence type="ECO:0000256" key="1">
    <source>
        <dbReference type="PROSITE-ProRule" id="PRU00473"/>
    </source>
</evidence>
<dbReference type="InterPro" id="IPR006665">
    <property type="entry name" value="OmpA-like"/>
</dbReference>